<dbReference type="Pfam" id="PF02563">
    <property type="entry name" value="Poly_export"/>
    <property type="match status" value="1"/>
</dbReference>
<gene>
    <name evidence="3" type="ORF">TVD_00240</name>
</gene>
<dbReference type="PATRIC" id="fig|106634.4.peg.47"/>
<dbReference type="KEGG" id="tvr:TVD_00240"/>
<dbReference type="AlphaFoldDB" id="A0A0G3FY26"/>
<evidence type="ECO:0000313" key="3">
    <source>
        <dbReference type="EMBL" id="AKJ93885.1"/>
    </source>
</evidence>
<dbReference type="STRING" id="106634.TVD_00240"/>
<dbReference type="OrthoDB" id="9808421at2"/>
<dbReference type="InterPro" id="IPR003715">
    <property type="entry name" value="Poly_export_N"/>
</dbReference>
<proteinExistence type="predicted"/>
<dbReference type="Gene3D" id="3.10.560.10">
    <property type="entry name" value="Outer membrane lipoprotein wza domain like"/>
    <property type="match status" value="1"/>
</dbReference>
<dbReference type="Proteomes" id="UP000064201">
    <property type="component" value="Chromosome"/>
</dbReference>
<dbReference type="InterPro" id="IPR049712">
    <property type="entry name" value="Poly_export"/>
</dbReference>
<evidence type="ECO:0000259" key="2">
    <source>
        <dbReference type="Pfam" id="PF02563"/>
    </source>
</evidence>
<evidence type="ECO:0000256" key="1">
    <source>
        <dbReference type="ARBA" id="ARBA00022729"/>
    </source>
</evidence>
<dbReference type="GO" id="GO:0015159">
    <property type="term" value="F:polysaccharide transmembrane transporter activity"/>
    <property type="evidence" value="ECO:0007669"/>
    <property type="project" value="InterPro"/>
</dbReference>
<organism evidence="3 4">
    <name type="scientific">Thioalkalivibrio versutus</name>
    <dbReference type="NCBI Taxonomy" id="106634"/>
    <lineage>
        <taxon>Bacteria</taxon>
        <taxon>Pseudomonadati</taxon>
        <taxon>Pseudomonadota</taxon>
        <taxon>Gammaproteobacteria</taxon>
        <taxon>Chromatiales</taxon>
        <taxon>Ectothiorhodospiraceae</taxon>
        <taxon>Thioalkalivibrio</taxon>
    </lineage>
</organism>
<keyword evidence="4" id="KW-1185">Reference proteome</keyword>
<sequence>MSLINAAKAGSKSGPRFGFVILLPALLLAGCATTDYPEAPTSIERTVIEQYIIGPGDSLQVSVRGNPDLSTGVSVRPDGQITTPLVEDVQASGQTPTELARVMEEELSRYLRDPIVTVMVTGFAGPYSRQIRVIGQAAAPQALQYREEMSVMDVMIAVGGITEFAAGNRAVIVRNENGERKQYGVRLDDLVNGGDISANVDMLPGDTLIIPERRF</sequence>
<protein>
    <submittedName>
        <fullName evidence="3">Sugar ABC transporter substrate-binding protein</fullName>
    </submittedName>
</protein>
<name>A0A0G3FY26_9GAMM</name>
<reference evidence="3 4" key="1">
    <citation type="submission" date="2015-04" db="EMBL/GenBank/DDBJ databases">
        <title>Complete Sequence for the Genome of the Thioalkalivibrio versutus D301.</title>
        <authorList>
            <person name="Mu T."/>
            <person name="Zhou J."/>
            <person name="Xu X."/>
        </authorList>
    </citation>
    <scope>NUCLEOTIDE SEQUENCE [LARGE SCALE GENOMIC DNA]</scope>
    <source>
        <strain evidence="3 4">D301</strain>
    </source>
</reference>
<dbReference type="NCBIfam" id="TIGR03027">
    <property type="entry name" value="pepcterm_export"/>
    <property type="match status" value="1"/>
</dbReference>
<dbReference type="RefSeq" id="WP_019572089.1">
    <property type="nucleotide sequence ID" value="NZ_CP011367.1"/>
</dbReference>
<dbReference type="PANTHER" id="PTHR33619">
    <property type="entry name" value="POLYSACCHARIDE EXPORT PROTEIN GFCE-RELATED"/>
    <property type="match status" value="1"/>
</dbReference>
<keyword evidence="1" id="KW-0732">Signal</keyword>
<dbReference type="EMBL" id="CP011367">
    <property type="protein sequence ID" value="AKJ93885.1"/>
    <property type="molecule type" value="Genomic_DNA"/>
</dbReference>
<dbReference type="InterPro" id="IPR017477">
    <property type="entry name" value="PEP-CTERM_polysacc_export"/>
</dbReference>
<feature type="domain" description="Polysaccharide export protein N-terminal" evidence="2">
    <location>
        <begin position="49"/>
        <end position="121"/>
    </location>
</feature>
<dbReference type="Gene3D" id="3.30.1950.10">
    <property type="entry name" value="wza like domain"/>
    <property type="match status" value="1"/>
</dbReference>
<evidence type="ECO:0000313" key="4">
    <source>
        <dbReference type="Proteomes" id="UP000064201"/>
    </source>
</evidence>
<dbReference type="PANTHER" id="PTHR33619:SF3">
    <property type="entry name" value="POLYSACCHARIDE EXPORT PROTEIN GFCE-RELATED"/>
    <property type="match status" value="1"/>
</dbReference>
<accession>A0A0G3FY26</accession>